<keyword evidence="4" id="KW-0378">Hydrolase</keyword>
<dbReference type="RefSeq" id="WP_092474989.1">
    <property type="nucleotide sequence ID" value="NZ_FOOX01000023.1"/>
</dbReference>
<dbReference type="AlphaFoldDB" id="A0A1I2YYK2"/>
<feature type="transmembrane region" description="Helical" evidence="1">
    <location>
        <begin position="59"/>
        <end position="79"/>
    </location>
</feature>
<dbReference type="Pfam" id="PF25842">
    <property type="entry name" value="NfeD_TM"/>
    <property type="match status" value="1"/>
</dbReference>
<keyword evidence="4" id="KW-0645">Protease</keyword>
<dbReference type="GO" id="GO:0008233">
    <property type="term" value="F:peptidase activity"/>
    <property type="evidence" value="ECO:0007669"/>
    <property type="project" value="UniProtKB-KW"/>
</dbReference>
<dbReference type="GO" id="GO:0006508">
    <property type="term" value="P:proteolysis"/>
    <property type="evidence" value="ECO:0007669"/>
    <property type="project" value="UniProtKB-KW"/>
</dbReference>
<proteinExistence type="predicted"/>
<evidence type="ECO:0000256" key="1">
    <source>
        <dbReference type="SAM" id="Phobius"/>
    </source>
</evidence>
<dbReference type="Gene3D" id="2.40.50.140">
    <property type="entry name" value="Nucleic acid-binding proteins"/>
    <property type="match status" value="1"/>
</dbReference>
<dbReference type="OrthoDB" id="1807862at2"/>
<evidence type="ECO:0000256" key="2">
    <source>
        <dbReference type="SAM" id="SignalP"/>
    </source>
</evidence>
<feature type="domain" description="Membrane protein NfeD2 N-terminal transmembrane" evidence="3">
    <location>
        <begin position="2"/>
        <end position="113"/>
    </location>
</feature>
<feature type="transmembrane region" description="Helical" evidence="1">
    <location>
        <begin position="86"/>
        <end position="110"/>
    </location>
</feature>
<organism evidence="4 5">
    <name type="scientific">Desulfotruncus arcticus DSM 17038</name>
    <dbReference type="NCBI Taxonomy" id="1121424"/>
    <lineage>
        <taxon>Bacteria</taxon>
        <taxon>Bacillati</taxon>
        <taxon>Bacillota</taxon>
        <taxon>Clostridia</taxon>
        <taxon>Eubacteriales</taxon>
        <taxon>Desulfallaceae</taxon>
        <taxon>Desulfotruncus</taxon>
    </lineage>
</organism>
<dbReference type="STRING" id="341036.SAMN05660649_04642"/>
<keyword evidence="5" id="KW-1185">Reference proteome</keyword>
<dbReference type="Proteomes" id="UP000199337">
    <property type="component" value="Unassembled WGS sequence"/>
</dbReference>
<evidence type="ECO:0000259" key="3">
    <source>
        <dbReference type="Pfam" id="PF25842"/>
    </source>
</evidence>
<feature type="chain" id="PRO_5038925336" evidence="2">
    <location>
        <begin position="25"/>
        <end position="183"/>
    </location>
</feature>
<dbReference type="EMBL" id="FOOX01000023">
    <property type="protein sequence ID" value="SFH29791.1"/>
    <property type="molecule type" value="Genomic_DNA"/>
</dbReference>
<keyword evidence="2" id="KW-0732">Signal</keyword>
<keyword evidence="1" id="KW-1133">Transmembrane helix</keyword>
<accession>A0A1I2YYK2</accession>
<protein>
    <submittedName>
        <fullName evidence="4">Membrane protein implicated in regulation of membrane protease activity</fullName>
    </submittedName>
</protein>
<dbReference type="InterPro" id="IPR058653">
    <property type="entry name" value="NfeD2_TM"/>
</dbReference>
<keyword evidence="1" id="KW-0812">Transmembrane</keyword>
<evidence type="ECO:0000313" key="5">
    <source>
        <dbReference type="Proteomes" id="UP000199337"/>
    </source>
</evidence>
<reference evidence="5" key="1">
    <citation type="submission" date="2016-10" db="EMBL/GenBank/DDBJ databases">
        <authorList>
            <person name="Varghese N."/>
            <person name="Submissions S."/>
        </authorList>
    </citation>
    <scope>NUCLEOTIDE SEQUENCE [LARGE SCALE GENOMIC DNA]</scope>
    <source>
        <strain evidence="5">DSM 17038</strain>
    </source>
</reference>
<evidence type="ECO:0000313" key="4">
    <source>
        <dbReference type="EMBL" id="SFH29791.1"/>
    </source>
</evidence>
<name>A0A1I2YYK2_9FIRM</name>
<dbReference type="InterPro" id="IPR012340">
    <property type="entry name" value="NA-bd_OB-fold"/>
</dbReference>
<keyword evidence="1" id="KW-0472">Membrane</keyword>
<sequence>MLMKIFQLCFGVGAIFAAASFVLGQLLDFADIDGDFDTAPETDADGPGTEAPISPFKPVIMAAFLTVFGGVGIIGAGYLKMHLAIALPLALACGLLISTLMYKFLLVPLYKAQTGAVSQRDLIGQIATVTMGIYEGRFGKITYVVNGNTYTAPARTVDGEEIPGGTKVAIVDIKKNVYMVTKI</sequence>
<gene>
    <name evidence="4" type="ORF">SAMN05660649_04642</name>
</gene>
<feature type="signal peptide" evidence="2">
    <location>
        <begin position="1"/>
        <end position="24"/>
    </location>
</feature>